<dbReference type="RefSeq" id="WP_237466440.1">
    <property type="nucleotide sequence ID" value="NZ_CAKLDI010000001.1"/>
</dbReference>
<dbReference type="EMBL" id="CAKLDI010000001">
    <property type="protein sequence ID" value="CAH0534031.1"/>
    <property type="molecule type" value="Genomic_DNA"/>
</dbReference>
<evidence type="ECO:0008006" key="3">
    <source>
        <dbReference type="Google" id="ProtNLM"/>
    </source>
</evidence>
<keyword evidence="2" id="KW-1185">Reference proteome</keyword>
<name>A0ABM8ZUN1_9VIBR</name>
<comment type="caution">
    <text evidence="1">The sequence shown here is derived from an EMBL/GenBank/DDBJ whole genome shotgun (WGS) entry which is preliminary data.</text>
</comment>
<dbReference type="Pfam" id="PF07295">
    <property type="entry name" value="DUF1451"/>
    <property type="match status" value="1"/>
</dbReference>
<gene>
    <name evidence="1" type="ORF">VST7929_01932</name>
</gene>
<sequence length="161" mass="18692">MSKQKADYEALLAKITRSMANSPEELKRWLDQGAPYLDALEEMTKDEWSLIAAYVKRDMSEFRKDLKESQESSFTDSPFYQLVSDSIWAGLADITDKTQVEWHELTQDLEHHGVYHAGEMIGFGRLCCESCHWQKMITYPEVIDACPECGCQRFHRKSFEP</sequence>
<evidence type="ECO:0000313" key="1">
    <source>
        <dbReference type="EMBL" id="CAH0534031.1"/>
    </source>
</evidence>
<accession>A0ABM8ZUN1</accession>
<dbReference type="NCBIfam" id="NF008261">
    <property type="entry name" value="PRK11032.1"/>
    <property type="match status" value="1"/>
</dbReference>
<protein>
    <recommendedName>
        <fullName evidence="3">Zinc ribbon-containing protein</fullName>
    </recommendedName>
</protein>
<dbReference type="InterPro" id="IPR009912">
    <property type="entry name" value="DUF1451"/>
</dbReference>
<reference evidence="1" key="1">
    <citation type="submission" date="2021-11" db="EMBL/GenBank/DDBJ databases">
        <authorList>
            <person name="Rodrigo-Torres L."/>
            <person name="Arahal R. D."/>
            <person name="Lucena T."/>
        </authorList>
    </citation>
    <scope>NUCLEOTIDE SEQUENCE</scope>
    <source>
        <strain evidence="1">CECT 7929</strain>
    </source>
</reference>
<proteinExistence type="predicted"/>
<dbReference type="Proteomes" id="UP000838672">
    <property type="component" value="Unassembled WGS sequence"/>
</dbReference>
<organism evidence="1 2">
    <name type="scientific">Vibrio stylophorae</name>
    <dbReference type="NCBI Taxonomy" id="659351"/>
    <lineage>
        <taxon>Bacteria</taxon>
        <taxon>Pseudomonadati</taxon>
        <taxon>Pseudomonadota</taxon>
        <taxon>Gammaproteobacteria</taxon>
        <taxon>Vibrionales</taxon>
        <taxon>Vibrionaceae</taxon>
        <taxon>Vibrio</taxon>
    </lineage>
</organism>
<evidence type="ECO:0000313" key="2">
    <source>
        <dbReference type="Proteomes" id="UP000838672"/>
    </source>
</evidence>